<dbReference type="EMBL" id="CCNB01000002">
    <property type="protein sequence ID" value="CDX14393.1"/>
    <property type="molecule type" value="Genomic_DNA"/>
</dbReference>
<dbReference type="AlphaFoldDB" id="A0A090DKG9"/>
<dbReference type="PROSITE" id="PS51257">
    <property type="entry name" value="PROKAR_LIPOPROTEIN"/>
    <property type="match status" value="1"/>
</dbReference>
<evidence type="ECO:0000256" key="2">
    <source>
        <dbReference type="SAM" id="SignalP"/>
    </source>
</evidence>
<sequence length="233" mass="24640">MRRLVGLTLAVLLAGCATKPPTSAESLVQVPLILGALKCAFATALMKERNPDKVKVLEGQVAAGTLTLKIVYNLSKDFSLKGKAAAGGPFVFAYSGATASILPNFFASAAETGTLTTTLPFRYYLYATNADVCNQVDAATQLKFGFSDWLAGIISGLEVNSPYYPLGQVDNVQYGADFGVTKTTKGGVDFDIVFLSGSANANSTRNDVQSISFAIGPPSKTNPAPDIWKQTRH</sequence>
<evidence type="ECO:0008006" key="5">
    <source>
        <dbReference type="Google" id="ProtNLM"/>
    </source>
</evidence>
<feature type="signal peptide" evidence="2">
    <location>
        <begin position="1"/>
        <end position="24"/>
    </location>
</feature>
<evidence type="ECO:0000313" key="4">
    <source>
        <dbReference type="Proteomes" id="UP000046373"/>
    </source>
</evidence>
<dbReference type="GeneID" id="31887593"/>
<feature type="region of interest" description="Disordered" evidence="1">
    <location>
        <begin position="214"/>
        <end position="233"/>
    </location>
</feature>
<protein>
    <recommendedName>
        <fullName evidence="5">Lipoprotein</fullName>
    </recommendedName>
</protein>
<feature type="chain" id="PRO_5001853895" description="Lipoprotein" evidence="2">
    <location>
        <begin position="25"/>
        <end position="233"/>
    </location>
</feature>
<keyword evidence="2" id="KW-0732">Signal</keyword>
<organism evidence="3 4">
    <name type="scientific">Mesorhizobium plurifarium</name>
    <dbReference type="NCBI Taxonomy" id="69974"/>
    <lineage>
        <taxon>Bacteria</taxon>
        <taxon>Pseudomonadati</taxon>
        <taxon>Pseudomonadota</taxon>
        <taxon>Alphaproteobacteria</taxon>
        <taxon>Hyphomicrobiales</taxon>
        <taxon>Phyllobacteriaceae</taxon>
        <taxon>Mesorhizobium</taxon>
    </lineage>
</organism>
<accession>A0A090DKG9</accession>
<proteinExistence type="predicted"/>
<gene>
    <name evidence="3" type="ORF">MPLDJ20_100075</name>
</gene>
<evidence type="ECO:0000256" key="1">
    <source>
        <dbReference type="SAM" id="MobiDB-lite"/>
    </source>
</evidence>
<reference evidence="3 4" key="1">
    <citation type="submission" date="2014-08" db="EMBL/GenBank/DDBJ databases">
        <authorList>
            <person name="Moulin Lionel"/>
        </authorList>
    </citation>
    <scope>NUCLEOTIDE SEQUENCE [LARGE SCALE GENOMIC DNA]</scope>
</reference>
<name>A0A090DKG9_MESPL</name>
<evidence type="ECO:0000313" key="3">
    <source>
        <dbReference type="EMBL" id="CDX14393.1"/>
    </source>
</evidence>
<dbReference type="Proteomes" id="UP000046373">
    <property type="component" value="Unassembled WGS sequence"/>
</dbReference>